<feature type="compositionally biased region" description="Polar residues" evidence="17">
    <location>
        <begin position="32"/>
        <end position="66"/>
    </location>
</feature>
<evidence type="ECO:0000313" key="19">
    <source>
        <dbReference type="EMBL" id="TVY54286.1"/>
    </source>
</evidence>
<comment type="similarity">
    <text evidence="15">Belongs to the class I-like SAM-binding methyltransferase superfamily. DOT1 family.</text>
</comment>
<keyword evidence="10 15" id="KW-0805">Transcription regulation</keyword>
<proteinExistence type="inferred from homology"/>
<dbReference type="PIRSF" id="PIRSF017570">
    <property type="entry name" value="Histone_H3-K79_MeTrfase"/>
    <property type="match status" value="1"/>
</dbReference>
<keyword evidence="5 15" id="KW-0489">Methyltransferase</keyword>
<reference evidence="19 20" key="1">
    <citation type="submission" date="2018-05" db="EMBL/GenBank/DDBJ databases">
        <title>Whole genome sequencing for identification of molecular markers to develop diagnostic detection tools for the regulated plant pathogen Lachnellula willkommii.</title>
        <authorList>
            <person name="Giroux E."/>
            <person name="Bilodeau G."/>
        </authorList>
    </citation>
    <scope>NUCLEOTIDE SEQUENCE [LARGE SCALE GENOMIC DNA]</scope>
    <source>
        <strain evidence="19 20">CBS 625.97</strain>
    </source>
</reference>
<evidence type="ECO:0000259" key="18">
    <source>
        <dbReference type="PROSITE" id="PS51569"/>
    </source>
</evidence>
<evidence type="ECO:0000313" key="20">
    <source>
        <dbReference type="Proteomes" id="UP000481288"/>
    </source>
</evidence>
<dbReference type="Pfam" id="PF08123">
    <property type="entry name" value="DOT1"/>
    <property type="match status" value="1"/>
</dbReference>
<dbReference type="InterPro" id="IPR021162">
    <property type="entry name" value="Dot1"/>
</dbReference>
<evidence type="ECO:0000256" key="8">
    <source>
        <dbReference type="ARBA" id="ARBA00022737"/>
    </source>
</evidence>
<dbReference type="EMBL" id="QGMG01000357">
    <property type="protein sequence ID" value="TVY54286.1"/>
    <property type="molecule type" value="Genomic_DNA"/>
</dbReference>
<dbReference type="GO" id="GO:0000786">
    <property type="term" value="C:nucleosome"/>
    <property type="evidence" value="ECO:0007669"/>
    <property type="project" value="InterPro"/>
</dbReference>
<keyword evidence="12 15" id="KW-0539">Nucleus</keyword>
<evidence type="ECO:0000256" key="12">
    <source>
        <dbReference type="ARBA" id="ARBA00023242"/>
    </source>
</evidence>
<dbReference type="FunFam" id="3.40.50.150:FF:000033">
    <property type="entry name" value="Histone-lysine N-methyltransferase, H3 lysine-79 specific"/>
    <property type="match status" value="1"/>
</dbReference>
<feature type="binding site" evidence="16">
    <location>
        <begin position="400"/>
        <end position="401"/>
    </location>
    <ligand>
        <name>S-adenosyl-L-methionine</name>
        <dbReference type="ChEBI" id="CHEBI:59789"/>
    </ligand>
</feature>
<dbReference type="GO" id="GO:0032259">
    <property type="term" value="P:methylation"/>
    <property type="evidence" value="ECO:0007669"/>
    <property type="project" value="UniProtKB-KW"/>
</dbReference>
<evidence type="ECO:0000256" key="13">
    <source>
        <dbReference type="ARBA" id="ARBA00029821"/>
    </source>
</evidence>
<dbReference type="GO" id="GO:0000781">
    <property type="term" value="C:chromosome, telomeric region"/>
    <property type="evidence" value="ECO:0007669"/>
    <property type="project" value="GOC"/>
</dbReference>
<evidence type="ECO:0000256" key="17">
    <source>
        <dbReference type="SAM" id="MobiDB-lite"/>
    </source>
</evidence>
<dbReference type="SUPFAM" id="SSF53335">
    <property type="entry name" value="S-adenosyl-L-methionine-dependent methyltransferases"/>
    <property type="match status" value="1"/>
</dbReference>
<feature type="binding site" evidence="16">
    <location>
        <begin position="315"/>
        <end position="318"/>
    </location>
    <ligand>
        <name>S-adenosyl-L-methionine</name>
        <dbReference type="ChEBI" id="CHEBI:59789"/>
    </ligand>
</feature>
<dbReference type="PANTHER" id="PTHR21451">
    <property type="entry name" value="HISTONE H3 METHYLTRANSFERASE"/>
    <property type="match status" value="1"/>
</dbReference>
<dbReference type="PANTHER" id="PTHR21451:SF0">
    <property type="entry name" value="HISTONE-LYSINE N-METHYLTRANSFERASE, H3 LYSINE-79 SPECIFIC"/>
    <property type="match status" value="1"/>
</dbReference>
<evidence type="ECO:0000256" key="6">
    <source>
        <dbReference type="ARBA" id="ARBA00022679"/>
    </source>
</evidence>
<dbReference type="InterPro" id="IPR025789">
    <property type="entry name" value="DOT1_dom"/>
</dbReference>
<feature type="region of interest" description="Disordered" evidence="17">
    <location>
        <begin position="1"/>
        <end position="136"/>
    </location>
</feature>
<keyword evidence="7 15" id="KW-0949">S-adenosyl-L-methionine</keyword>
<protein>
    <recommendedName>
        <fullName evidence="4 15">Histone-lysine N-methyltransferase, H3 lysine-79 specific</fullName>
        <ecNumber evidence="3 15">2.1.1.360</ecNumber>
    </recommendedName>
    <alternativeName>
        <fullName evidence="13 15">Histone H3-K79 methyltransferase</fullName>
    </alternativeName>
</protein>
<keyword evidence="9 15" id="KW-0156">Chromatin regulator</keyword>
<feature type="binding site" evidence="16">
    <location>
        <begin position="338"/>
        <end position="347"/>
    </location>
    <ligand>
        <name>S-adenosyl-L-methionine</name>
        <dbReference type="ChEBI" id="CHEBI:59789"/>
    </ligand>
</feature>
<evidence type="ECO:0000256" key="7">
    <source>
        <dbReference type="ARBA" id="ARBA00022691"/>
    </source>
</evidence>
<keyword evidence="6 15" id="KW-0808">Transferase</keyword>
<comment type="subcellular location">
    <subcellularLocation>
        <location evidence="2 15">Nucleus</location>
    </subcellularLocation>
</comment>
<evidence type="ECO:0000256" key="4">
    <source>
        <dbReference type="ARBA" id="ARBA00020987"/>
    </source>
</evidence>
<dbReference type="OrthoDB" id="443402at2759"/>
<dbReference type="InterPro" id="IPR029063">
    <property type="entry name" value="SAM-dependent_MTases_sf"/>
</dbReference>
<dbReference type="Proteomes" id="UP000481288">
    <property type="component" value="Unassembled WGS sequence"/>
</dbReference>
<comment type="catalytic activity">
    <reaction evidence="14 15">
        <text>L-lysyl(79)-[histone H3] + 3 S-adenosyl-L-methionine = N(6),N(6),N(6)-trimethyl-L-lysyl(79)-[histone H3] + 3 S-adenosyl-L-homocysteine + 3 H(+)</text>
        <dbReference type="Rhea" id="RHEA:60328"/>
        <dbReference type="Rhea" id="RHEA-COMP:15549"/>
        <dbReference type="Rhea" id="RHEA-COMP:15552"/>
        <dbReference type="ChEBI" id="CHEBI:15378"/>
        <dbReference type="ChEBI" id="CHEBI:29969"/>
        <dbReference type="ChEBI" id="CHEBI:57856"/>
        <dbReference type="ChEBI" id="CHEBI:59789"/>
        <dbReference type="ChEBI" id="CHEBI:61961"/>
        <dbReference type="EC" id="2.1.1.360"/>
    </reaction>
</comment>
<dbReference type="GO" id="GO:0140956">
    <property type="term" value="F:histone H3K79 trimethyltransferase activity"/>
    <property type="evidence" value="ECO:0007669"/>
    <property type="project" value="UniProtKB-EC"/>
</dbReference>
<evidence type="ECO:0000256" key="9">
    <source>
        <dbReference type="ARBA" id="ARBA00022853"/>
    </source>
</evidence>
<evidence type="ECO:0000256" key="15">
    <source>
        <dbReference type="PIRNR" id="PIRNR017570"/>
    </source>
</evidence>
<sequence>MFKNSRIKPAPKVVRTEQAPVVKKPQPLPSKIASSARRQQQIARSNASSLRSSPAISNRSSPATSPSEDHEPSSRHLQVPKRKPTRQSSPSDRPKFNESDDDEDDSTACQQPAQKRQKVQDKGGGKRQLRSRKAFSEADAGRFKMIHAAEIVATLRKPKAVSDTSVEDVIVELQYPSASQRERYDLHFGKDRIDSIEEIIEIAKVVTKVYLTDEQAEPFLGQDNGKVIRELEKARNTLAKEPTQSRREDFKKAVDGYNTAIQALIQDGALAKNLDNRCDLPLEMVQLILRQVYDRTVSPDVDSLRKYDAGSDNVYGELLSPLVNRIFKKTKITSDQVFVDLGSGVGNVVLQAALQVGCESWGCEMVPNSCKLAKAQKKEFKARCRLWGIASGEVHLVADDFKHNISIQNAMKRADVILVNNEVFSSELNHTLNLMFLDCKDGCRIVSLKSFVPEGYQITARNIGNPWNVLDVEKLQYYHGDVSWTGAGGDYYIATKDSQRLADFERQ</sequence>
<name>A0A7D8UPJ2_9HELO</name>
<dbReference type="Gene3D" id="1.10.260.170">
    <property type="match status" value="1"/>
</dbReference>
<comment type="caution">
    <text evidence="19">The sequence shown here is derived from an EMBL/GenBank/DDBJ whole genome shotgun (WGS) entry which is preliminary data.</text>
</comment>
<dbReference type="GO" id="GO:0005634">
    <property type="term" value="C:nucleus"/>
    <property type="evidence" value="ECO:0007669"/>
    <property type="project" value="UniProtKB-SubCell"/>
</dbReference>
<dbReference type="PROSITE" id="PS51569">
    <property type="entry name" value="DOT1"/>
    <property type="match status" value="1"/>
</dbReference>
<dbReference type="GO" id="GO:0006281">
    <property type="term" value="P:DNA repair"/>
    <property type="evidence" value="ECO:0007669"/>
    <property type="project" value="InterPro"/>
</dbReference>
<accession>A0A7D8UPJ2</accession>
<dbReference type="Gene3D" id="3.40.50.150">
    <property type="entry name" value="Vaccinia Virus protein VP39"/>
    <property type="match status" value="1"/>
</dbReference>
<dbReference type="InterPro" id="IPR030445">
    <property type="entry name" value="H3-K79_meTrfase"/>
</dbReference>
<dbReference type="GO" id="GO:0000077">
    <property type="term" value="P:DNA damage checkpoint signaling"/>
    <property type="evidence" value="ECO:0007669"/>
    <property type="project" value="InterPro"/>
</dbReference>
<dbReference type="AlphaFoldDB" id="A0A7D8UPJ2"/>
<evidence type="ECO:0000256" key="3">
    <source>
        <dbReference type="ARBA" id="ARBA00012190"/>
    </source>
</evidence>
<evidence type="ECO:0000256" key="2">
    <source>
        <dbReference type="ARBA" id="ARBA00004123"/>
    </source>
</evidence>
<dbReference type="GO" id="GO:0042393">
    <property type="term" value="F:histone binding"/>
    <property type="evidence" value="ECO:0007669"/>
    <property type="project" value="InterPro"/>
</dbReference>
<keyword evidence="20" id="KW-1185">Reference proteome</keyword>
<gene>
    <name evidence="19" type="primary">DOT1</name>
    <name evidence="19" type="ORF">LCER1_G002805</name>
</gene>
<organism evidence="19 20">
    <name type="scientific">Lachnellula cervina</name>
    <dbReference type="NCBI Taxonomy" id="1316786"/>
    <lineage>
        <taxon>Eukaryota</taxon>
        <taxon>Fungi</taxon>
        <taxon>Dikarya</taxon>
        <taxon>Ascomycota</taxon>
        <taxon>Pezizomycotina</taxon>
        <taxon>Leotiomycetes</taxon>
        <taxon>Helotiales</taxon>
        <taxon>Lachnaceae</taxon>
        <taxon>Lachnellula</taxon>
    </lineage>
</organism>
<keyword evidence="8" id="KW-0677">Repeat</keyword>
<dbReference type="GO" id="GO:0031509">
    <property type="term" value="P:subtelomeric heterochromatin formation"/>
    <property type="evidence" value="ECO:0007669"/>
    <property type="project" value="InterPro"/>
</dbReference>
<evidence type="ECO:0000256" key="14">
    <source>
        <dbReference type="ARBA" id="ARBA00047770"/>
    </source>
</evidence>
<keyword evidence="11 15" id="KW-0804">Transcription</keyword>
<evidence type="ECO:0000256" key="11">
    <source>
        <dbReference type="ARBA" id="ARBA00023163"/>
    </source>
</evidence>
<dbReference type="EC" id="2.1.1.360" evidence="3 15"/>
<comment type="function">
    <text evidence="1 15">Histone methyltransferase that specifically trimethylates histone H3 to form H3K79me3. This methylation is required for telomere silencing and for the pachytene checkpoint during the meiotic cell cycle by allowing the recruitment of RAD9 to double strand breaks. Nucleosomes are preferred as substrate compared to free histone.</text>
</comment>
<feature type="binding site" evidence="16">
    <location>
        <position position="364"/>
    </location>
    <ligand>
        <name>S-adenosyl-L-methionine</name>
        <dbReference type="ChEBI" id="CHEBI:59789"/>
    </ligand>
</feature>
<evidence type="ECO:0000256" key="1">
    <source>
        <dbReference type="ARBA" id="ARBA00003482"/>
    </source>
</evidence>
<dbReference type="CDD" id="cd02440">
    <property type="entry name" value="AdoMet_MTases"/>
    <property type="match status" value="1"/>
</dbReference>
<feature type="domain" description="DOT1" evidence="18">
    <location>
        <begin position="182"/>
        <end position="507"/>
    </location>
</feature>
<evidence type="ECO:0000256" key="5">
    <source>
        <dbReference type="ARBA" id="ARBA00022603"/>
    </source>
</evidence>
<evidence type="ECO:0000256" key="16">
    <source>
        <dbReference type="PIRSR" id="PIRSR017570-1"/>
    </source>
</evidence>
<evidence type="ECO:0000256" key="10">
    <source>
        <dbReference type="ARBA" id="ARBA00023015"/>
    </source>
</evidence>